<dbReference type="InterPro" id="IPR016181">
    <property type="entry name" value="Acyl_CoA_acyltransferase"/>
</dbReference>
<dbReference type="InterPro" id="IPR000182">
    <property type="entry name" value="GNAT_dom"/>
</dbReference>
<gene>
    <name evidence="2" type="ORF">MJO52_09970</name>
</gene>
<dbReference type="Proteomes" id="UP001055658">
    <property type="component" value="Chromosome"/>
</dbReference>
<dbReference type="PANTHER" id="PTHR39173">
    <property type="entry name" value="ACETYLTRANSFERASE"/>
    <property type="match status" value="1"/>
</dbReference>
<organism evidence="2 3">
    <name type="scientific">Microbulbifer variabilis</name>
    <dbReference type="NCBI Taxonomy" id="266805"/>
    <lineage>
        <taxon>Bacteria</taxon>
        <taxon>Pseudomonadati</taxon>
        <taxon>Pseudomonadota</taxon>
        <taxon>Gammaproteobacteria</taxon>
        <taxon>Cellvibrionales</taxon>
        <taxon>Microbulbiferaceae</taxon>
        <taxon>Microbulbifer</taxon>
    </lineage>
</organism>
<evidence type="ECO:0000313" key="3">
    <source>
        <dbReference type="Proteomes" id="UP001055658"/>
    </source>
</evidence>
<dbReference type="GO" id="GO:0016746">
    <property type="term" value="F:acyltransferase activity"/>
    <property type="evidence" value="ECO:0007669"/>
    <property type="project" value="UniProtKB-KW"/>
</dbReference>
<dbReference type="PANTHER" id="PTHR39173:SF1">
    <property type="entry name" value="ACETYLTRANSFERASE"/>
    <property type="match status" value="1"/>
</dbReference>
<evidence type="ECO:0000313" key="2">
    <source>
        <dbReference type="EMBL" id="USD23444.1"/>
    </source>
</evidence>
<dbReference type="RefSeq" id="WP_252085789.1">
    <property type="nucleotide sequence ID" value="NZ_CP092418.1"/>
</dbReference>
<keyword evidence="2" id="KW-0012">Acyltransferase</keyword>
<dbReference type="PROSITE" id="PS51186">
    <property type="entry name" value="GNAT"/>
    <property type="match status" value="1"/>
</dbReference>
<proteinExistence type="predicted"/>
<dbReference type="SUPFAM" id="SSF55729">
    <property type="entry name" value="Acyl-CoA N-acyltransferases (Nat)"/>
    <property type="match status" value="1"/>
</dbReference>
<dbReference type="EMBL" id="CP092418">
    <property type="protein sequence ID" value="USD23444.1"/>
    <property type="molecule type" value="Genomic_DNA"/>
</dbReference>
<dbReference type="EC" id="2.3.1.-" evidence="2"/>
<keyword evidence="2" id="KW-0808">Transferase</keyword>
<protein>
    <submittedName>
        <fullName evidence="2">GNAT family N-acetyltransferase</fullName>
        <ecNumber evidence="2">2.3.1.-</ecNumber>
    </submittedName>
</protein>
<dbReference type="CDD" id="cd04301">
    <property type="entry name" value="NAT_SF"/>
    <property type="match status" value="1"/>
</dbReference>
<accession>A0ABY4VGY6</accession>
<keyword evidence="3" id="KW-1185">Reference proteome</keyword>
<dbReference type="Gene3D" id="3.40.630.30">
    <property type="match status" value="1"/>
</dbReference>
<feature type="domain" description="N-acetyltransferase" evidence="1">
    <location>
        <begin position="1"/>
        <end position="168"/>
    </location>
</feature>
<reference evidence="2" key="1">
    <citation type="submission" date="2022-02" db="EMBL/GenBank/DDBJ databases">
        <title>Coral-associated bacteria.</title>
        <authorList>
            <person name="Tang K."/>
            <person name="Wang X."/>
        </authorList>
    </citation>
    <scope>NUCLEOTIDE SEQUENCE</scope>
    <source>
        <strain evidence="2">SCSIO 43006</strain>
    </source>
</reference>
<evidence type="ECO:0000259" key="1">
    <source>
        <dbReference type="PROSITE" id="PS51186"/>
    </source>
</evidence>
<dbReference type="Pfam" id="PF00583">
    <property type="entry name" value="Acetyltransf_1"/>
    <property type="match status" value="1"/>
</dbReference>
<name>A0ABY4VGY6_9GAMM</name>
<sequence>MKLVPPSAIYEASYQQYIKELGDEERYPFPMDFDHADFEALIQKLINFAKGKNLPEGFVPSSTLWLVDETEIVGVTNIRHYLNDRITHCGGHIGLGIRPKYRGKGYGKRLMELSIQWLQEMKAGTIHIHCHKDNPASANTIKACGGLLDSEIEADGKIVQRYLVKPGD</sequence>